<dbReference type="AlphaFoldDB" id="A0A1M5DAF4"/>
<gene>
    <name evidence="2" type="ORF">SAMN05444320_104367</name>
</gene>
<dbReference type="InterPro" id="IPR015330">
    <property type="entry name" value="DNA_primase/pol_bifunc_N"/>
</dbReference>
<organism evidence="2 3">
    <name type="scientific">Streptoalloteichus hindustanus</name>
    <dbReference type="NCBI Taxonomy" id="2017"/>
    <lineage>
        <taxon>Bacteria</taxon>
        <taxon>Bacillati</taxon>
        <taxon>Actinomycetota</taxon>
        <taxon>Actinomycetes</taxon>
        <taxon>Pseudonocardiales</taxon>
        <taxon>Pseudonocardiaceae</taxon>
        <taxon>Streptoalloteichus</taxon>
    </lineage>
</organism>
<accession>A0A1M5DAF4</accession>
<dbReference type="Pfam" id="PF09250">
    <property type="entry name" value="Prim-Pol"/>
    <property type="match status" value="1"/>
</dbReference>
<reference evidence="2 3" key="1">
    <citation type="submission" date="2016-11" db="EMBL/GenBank/DDBJ databases">
        <authorList>
            <person name="Jaros S."/>
            <person name="Januszkiewicz K."/>
            <person name="Wedrychowicz H."/>
        </authorList>
    </citation>
    <scope>NUCLEOTIDE SEQUENCE [LARGE SCALE GENOMIC DNA]</scope>
    <source>
        <strain evidence="2 3">DSM 44523</strain>
    </source>
</reference>
<evidence type="ECO:0000259" key="1">
    <source>
        <dbReference type="SMART" id="SM00943"/>
    </source>
</evidence>
<keyword evidence="3" id="KW-1185">Reference proteome</keyword>
<dbReference type="OrthoDB" id="3397040at2"/>
<feature type="domain" description="DNA primase/polymerase bifunctional N-terminal" evidence="1">
    <location>
        <begin position="47"/>
        <end position="185"/>
    </location>
</feature>
<dbReference type="EMBL" id="FQVN01000004">
    <property type="protein sequence ID" value="SHF63937.1"/>
    <property type="molecule type" value="Genomic_DNA"/>
</dbReference>
<sequence>MDNLASPHVGLPDLLDPALRQRQLGTPALADPGHRHGDEQGELRDAAVSYASHGWPIVPGGPDCLPVAQPCGSPPGLSAPQALETWTHAPYPILLACGRGIDAVDIPAAEGEHTLAALRESGAIGPVVVTSHGRWLLLVTSGLPLHPTLGVRVLGSGSWAVLPPTEQHDRPHRWRIPPEAAGWTLPCRNLVQDALFQALRTTKTTRPDQH</sequence>
<dbReference type="Proteomes" id="UP000184501">
    <property type="component" value="Unassembled WGS sequence"/>
</dbReference>
<evidence type="ECO:0000313" key="3">
    <source>
        <dbReference type="Proteomes" id="UP000184501"/>
    </source>
</evidence>
<dbReference type="RefSeq" id="WP_073483367.1">
    <property type="nucleotide sequence ID" value="NZ_FQVN01000004.1"/>
</dbReference>
<dbReference type="SMART" id="SM00943">
    <property type="entry name" value="Prim-Pol"/>
    <property type="match status" value="1"/>
</dbReference>
<evidence type="ECO:0000313" key="2">
    <source>
        <dbReference type="EMBL" id="SHF63937.1"/>
    </source>
</evidence>
<protein>
    <submittedName>
        <fullName evidence="2">Bifunctional DNA primase/polymerase, N-terminal</fullName>
    </submittedName>
</protein>
<proteinExistence type="predicted"/>
<name>A0A1M5DAF4_STRHI</name>